<protein>
    <submittedName>
        <fullName evidence="2">Uncharacterized protein</fullName>
    </submittedName>
</protein>
<accession>A0A8J3PK36</accession>
<name>A0A8J3PK36_9ACTN</name>
<feature type="region of interest" description="Disordered" evidence="1">
    <location>
        <begin position="48"/>
        <end position="122"/>
    </location>
</feature>
<dbReference type="EMBL" id="BONU01000001">
    <property type="protein sequence ID" value="GIG71779.1"/>
    <property type="molecule type" value="Genomic_DNA"/>
</dbReference>
<reference evidence="2" key="1">
    <citation type="submission" date="2021-01" db="EMBL/GenBank/DDBJ databases">
        <title>Whole genome shotgun sequence of Planosporangium flavigriseum NBRC 105377.</title>
        <authorList>
            <person name="Komaki H."/>
            <person name="Tamura T."/>
        </authorList>
    </citation>
    <scope>NUCLEOTIDE SEQUENCE</scope>
    <source>
        <strain evidence="2">NBRC 105377</strain>
    </source>
</reference>
<feature type="compositionally biased region" description="Low complexity" evidence="1">
    <location>
        <begin position="96"/>
        <end position="110"/>
    </location>
</feature>
<feature type="compositionally biased region" description="Polar residues" evidence="1">
    <location>
        <begin position="86"/>
        <end position="95"/>
    </location>
</feature>
<feature type="compositionally biased region" description="Low complexity" evidence="1">
    <location>
        <begin position="69"/>
        <end position="85"/>
    </location>
</feature>
<evidence type="ECO:0000313" key="2">
    <source>
        <dbReference type="EMBL" id="GIG71779.1"/>
    </source>
</evidence>
<sequence length="122" mass="13173">MPAGGEHAVQVVADRPVRHGEGDRERGDEERTRACGAHLEALREEQCYDQVRQQPDGEDEADQVLGVHSFSTPRSSSARPANRSTVNNTKITSDTAPLLPALGASLPGELTEPVDQKPLAEH</sequence>
<evidence type="ECO:0000256" key="1">
    <source>
        <dbReference type="SAM" id="MobiDB-lite"/>
    </source>
</evidence>
<keyword evidence="3" id="KW-1185">Reference proteome</keyword>
<feature type="compositionally biased region" description="Basic and acidic residues" evidence="1">
    <location>
        <begin position="15"/>
        <end position="33"/>
    </location>
</feature>
<feature type="region of interest" description="Disordered" evidence="1">
    <location>
        <begin position="1"/>
        <end position="34"/>
    </location>
</feature>
<dbReference type="AlphaFoldDB" id="A0A8J3PK36"/>
<proteinExistence type="predicted"/>
<evidence type="ECO:0000313" key="3">
    <source>
        <dbReference type="Proteomes" id="UP000653674"/>
    </source>
</evidence>
<gene>
    <name evidence="2" type="ORF">Pfl04_01830</name>
</gene>
<comment type="caution">
    <text evidence="2">The sequence shown here is derived from an EMBL/GenBank/DDBJ whole genome shotgun (WGS) entry which is preliminary data.</text>
</comment>
<dbReference type="Proteomes" id="UP000653674">
    <property type="component" value="Unassembled WGS sequence"/>
</dbReference>
<organism evidence="2 3">
    <name type="scientific">Planosporangium flavigriseum</name>
    <dbReference type="NCBI Taxonomy" id="373681"/>
    <lineage>
        <taxon>Bacteria</taxon>
        <taxon>Bacillati</taxon>
        <taxon>Actinomycetota</taxon>
        <taxon>Actinomycetes</taxon>
        <taxon>Micromonosporales</taxon>
        <taxon>Micromonosporaceae</taxon>
        <taxon>Planosporangium</taxon>
    </lineage>
</organism>